<evidence type="ECO:0000313" key="7">
    <source>
        <dbReference type="Proteomes" id="UP000316093"/>
    </source>
</evidence>
<dbReference type="GO" id="GO:0000976">
    <property type="term" value="F:transcription cis-regulatory region binding"/>
    <property type="evidence" value="ECO:0007669"/>
    <property type="project" value="TreeGrafter"/>
</dbReference>
<keyword evidence="3" id="KW-0804">Transcription</keyword>
<dbReference type="InterPro" id="IPR001647">
    <property type="entry name" value="HTH_TetR"/>
</dbReference>
<dbReference type="Gene3D" id="1.10.10.60">
    <property type="entry name" value="Homeodomain-like"/>
    <property type="match status" value="1"/>
</dbReference>
<sequence length="191" mass="20368">MNDATLIPARTAGPRPGGRSARVQAAVHQAVRELLAEGPRDALTVPAVAARAGVTPSTIYRRWGDLSQLMADVAVAVLHPEGAPPDTGSYRGDLTLWLEQYLDEMSSGPGRTMLRDILGASTEQNTGRCLFYCTQQIDAIGERALARGETPLPTDAVIEGVVSKLMYGILFAPSTPTNDDIGRWLDALLGV</sequence>
<dbReference type="GO" id="GO:0003700">
    <property type="term" value="F:DNA-binding transcription factor activity"/>
    <property type="evidence" value="ECO:0007669"/>
    <property type="project" value="TreeGrafter"/>
</dbReference>
<dbReference type="Pfam" id="PF00440">
    <property type="entry name" value="TetR_N"/>
    <property type="match status" value="1"/>
</dbReference>
<reference evidence="6 7" key="1">
    <citation type="submission" date="2019-06" db="EMBL/GenBank/DDBJ databases">
        <title>A complete genome sequence for Luteibacter pinisoli MAH-14.</title>
        <authorList>
            <person name="Baltrus D.A."/>
        </authorList>
    </citation>
    <scope>NUCLEOTIDE SEQUENCE [LARGE SCALE GENOMIC DNA]</scope>
    <source>
        <strain evidence="6 7">MAH-14</strain>
    </source>
</reference>
<dbReference type="InterPro" id="IPR036271">
    <property type="entry name" value="Tet_transcr_reg_TetR-rel_C_sf"/>
</dbReference>
<dbReference type="InterPro" id="IPR011075">
    <property type="entry name" value="TetR_C"/>
</dbReference>
<keyword evidence="7" id="KW-1185">Reference proteome</keyword>
<keyword evidence="2 4" id="KW-0238">DNA-binding</keyword>
<dbReference type="AlphaFoldDB" id="A0A4Y5Z880"/>
<evidence type="ECO:0000256" key="4">
    <source>
        <dbReference type="PROSITE-ProRule" id="PRU00335"/>
    </source>
</evidence>
<dbReference type="Proteomes" id="UP000316093">
    <property type="component" value="Chromosome"/>
</dbReference>
<proteinExistence type="predicted"/>
<dbReference type="Gene3D" id="1.10.357.10">
    <property type="entry name" value="Tetracycline Repressor, domain 2"/>
    <property type="match status" value="1"/>
</dbReference>
<feature type="DNA-binding region" description="H-T-H motif" evidence="4">
    <location>
        <begin position="44"/>
        <end position="63"/>
    </location>
</feature>
<dbReference type="OrthoDB" id="9796019at2"/>
<gene>
    <name evidence="6" type="ORF">FIV34_20595</name>
</gene>
<dbReference type="EMBL" id="CP041046">
    <property type="protein sequence ID" value="QDE41427.1"/>
    <property type="molecule type" value="Genomic_DNA"/>
</dbReference>
<dbReference type="InterPro" id="IPR009057">
    <property type="entry name" value="Homeodomain-like_sf"/>
</dbReference>
<protein>
    <submittedName>
        <fullName evidence="6">TetR/AcrR family transcriptional regulator</fullName>
    </submittedName>
</protein>
<name>A0A4Y5Z880_9GAMM</name>
<dbReference type="Pfam" id="PF16859">
    <property type="entry name" value="TetR_C_11"/>
    <property type="match status" value="1"/>
</dbReference>
<evidence type="ECO:0000256" key="1">
    <source>
        <dbReference type="ARBA" id="ARBA00023015"/>
    </source>
</evidence>
<keyword evidence="1" id="KW-0805">Transcription regulation</keyword>
<evidence type="ECO:0000256" key="3">
    <source>
        <dbReference type="ARBA" id="ARBA00023163"/>
    </source>
</evidence>
<organism evidence="6 7">
    <name type="scientific">Luteibacter pinisoli</name>
    <dbReference type="NCBI Taxonomy" id="2589080"/>
    <lineage>
        <taxon>Bacteria</taxon>
        <taxon>Pseudomonadati</taxon>
        <taxon>Pseudomonadota</taxon>
        <taxon>Gammaproteobacteria</taxon>
        <taxon>Lysobacterales</taxon>
        <taxon>Rhodanobacteraceae</taxon>
        <taxon>Luteibacter</taxon>
    </lineage>
</organism>
<evidence type="ECO:0000256" key="2">
    <source>
        <dbReference type="ARBA" id="ARBA00023125"/>
    </source>
</evidence>
<accession>A0A4Y5Z880</accession>
<feature type="domain" description="HTH tetR-type" evidence="5">
    <location>
        <begin position="21"/>
        <end position="81"/>
    </location>
</feature>
<evidence type="ECO:0000259" key="5">
    <source>
        <dbReference type="PROSITE" id="PS50977"/>
    </source>
</evidence>
<dbReference type="KEGG" id="lpy:FIV34_20595"/>
<dbReference type="RefSeq" id="WP_139985431.1">
    <property type="nucleotide sequence ID" value="NZ_CP041046.1"/>
</dbReference>
<dbReference type="InterPro" id="IPR050109">
    <property type="entry name" value="HTH-type_TetR-like_transc_reg"/>
</dbReference>
<dbReference type="PANTHER" id="PTHR30055:SF148">
    <property type="entry name" value="TETR-FAMILY TRANSCRIPTIONAL REGULATOR"/>
    <property type="match status" value="1"/>
</dbReference>
<evidence type="ECO:0000313" key="6">
    <source>
        <dbReference type="EMBL" id="QDE41427.1"/>
    </source>
</evidence>
<dbReference type="SUPFAM" id="SSF46689">
    <property type="entry name" value="Homeodomain-like"/>
    <property type="match status" value="1"/>
</dbReference>
<dbReference type="PROSITE" id="PS50977">
    <property type="entry name" value="HTH_TETR_2"/>
    <property type="match status" value="1"/>
</dbReference>
<dbReference type="SUPFAM" id="SSF48498">
    <property type="entry name" value="Tetracyclin repressor-like, C-terminal domain"/>
    <property type="match status" value="1"/>
</dbReference>
<dbReference type="PANTHER" id="PTHR30055">
    <property type="entry name" value="HTH-TYPE TRANSCRIPTIONAL REGULATOR RUTR"/>
    <property type="match status" value="1"/>
</dbReference>